<dbReference type="AlphaFoldDB" id="A0A7R5L013"/>
<feature type="domain" description="PP1-binding" evidence="2">
    <location>
        <begin position="489"/>
        <end position="543"/>
    </location>
</feature>
<name>A0A7R5L013_9PASS</name>
<evidence type="ECO:0000313" key="4">
    <source>
        <dbReference type="RefSeq" id="XP_039242581.1"/>
    </source>
</evidence>
<dbReference type="RefSeq" id="XP_039242581.1">
    <property type="nucleotide sequence ID" value="XM_039386647.1"/>
</dbReference>
<keyword evidence="4 5" id="KW-0131">Cell cycle</keyword>
<evidence type="ECO:0000256" key="1">
    <source>
        <dbReference type="SAM" id="MobiDB-lite"/>
    </source>
</evidence>
<feature type="compositionally biased region" description="Polar residues" evidence="1">
    <location>
        <begin position="832"/>
        <end position="843"/>
    </location>
</feature>
<dbReference type="Pfam" id="PF15276">
    <property type="entry name" value="PP1_bind"/>
    <property type="match status" value="1"/>
</dbReference>
<dbReference type="CTD" id="157313"/>
<feature type="compositionally biased region" description="Basic and acidic residues" evidence="1">
    <location>
        <begin position="1043"/>
        <end position="1063"/>
    </location>
</feature>
<dbReference type="RefSeq" id="XP_039242582.1">
    <property type="nucleotide sequence ID" value="XM_039386648.1"/>
</dbReference>
<feature type="region of interest" description="Disordered" evidence="1">
    <location>
        <begin position="47"/>
        <end position="148"/>
    </location>
</feature>
<feature type="compositionally biased region" description="Polar residues" evidence="1">
    <location>
        <begin position="977"/>
        <end position="991"/>
    </location>
</feature>
<dbReference type="GeneID" id="113986835"/>
<feature type="compositionally biased region" description="Polar residues" evidence="1">
    <location>
        <begin position="604"/>
        <end position="613"/>
    </location>
</feature>
<feature type="compositionally biased region" description="Basic and acidic residues" evidence="1">
    <location>
        <begin position="130"/>
        <end position="148"/>
    </location>
</feature>
<evidence type="ECO:0000259" key="2">
    <source>
        <dbReference type="Pfam" id="PF15276"/>
    </source>
</evidence>
<organism evidence="3 5">
    <name type="scientific">Pipra filicauda</name>
    <name type="common">Wire-tailed manakin</name>
    <dbReference type="NCBI Taxonomy" id="649802"/>
    <lineage>
        <taxon>Eukaryota</taxon>
        <taxon>Metazoa</taxon>
        <taxon>Chordata</taxon>
        <taxon>Craniata</taxon>
        <taxon>Vertebrata</taxon>
        <taxon>Euteleostomi</taxon>
        <taxon>Archelosauria</taxon>
        <taxon>Archosauria</taxon>
        <taxon>Dinosauria</taxon>
        <taxon>Saurischia</taxon>
        <taxon>Theropoda</taxon>
        <taxon>Coelurosauria</taxon>
        <taxon>Aves</taxon>
        <taxon>Neognathae</taxon>
        <taxon>Neoaves</taxon>
        <taxon>Telluraves</taxon>
        <taxon>Australaves</taxon>
        <taxon>Passeriformes</taxon>
        <taxon>Pipridae</taxon>
        <taxon>Pipra</taxon>
    </lineage>
</organism>
<feature type="compositionally biased region" description="Gly residues" evidence="1">
    <location>
        <begin position="90"/>
        <end position="100"/>
    </location>
</feature>
<evidence type="ECO:0000313" key="3">
    <source>
        <dbReference type="Proteomes" id="UP000504627"/>
    </source>
</evidence>
<proteinExistence type="predicted"/>
<feature type="region of interest" description="Disordered" evidence="1">
    <location>
        <begin position="918"/>
        <end position="942"/>
    </location>
</feature>
<feature type="region of interest" description="Disordered" evidence="1">
    <location>
        <begin position="725"/>
        <end position="886"/>
    </location>
</feature>
<feature type="region of interest" description="Disordered" evidence="1">
    <location>
        <begin position="504"/>
        <end position="708"/>
    </location>
</feature>
<feature type="compositionally biased region" description="Acidic residues" evidence="1">
    <location>
        <begin position="734"/>
        <end position="776"/>
    </location>
</feature>
<reference evidence="4 5" key="1">
    <citation type="submission" date="2025-04" db="UniProtKB">
        <authorList>
            <consortium name="RefSeq"/>
        </authorList>
    </citation>
    <scope>IDENTIFICATION</scope>
    <source>
        <tissue evidence="4 5">Muscle</tissue>
    </source>
</reference>
<keyword evidence="3" id="KW-1185">Reference proteome</keyword>
<feature type="region of interest" description="Disordered" evidence="1">
    <location>
        <begin position="1"/>
        <end position="24"/>
    </location>
</feature>
<sequence>MHRQPKSPLKVKENEGGCLEEKDEASFPLPKDQKICKGTKFRVIRASKKENLSDGNQAWSPKRALKSPKGLGEELSPPEGDPGSCPFPGGCCGALQGGVGSEPTLPLNRKESLPGSRSGSLGSDSCSTPEWDRAEGKPDLGTSEELREKPVDFATVTITEFGIAPESFTKRCKALLLSPLAGNSPTSLKFRRRSTIGLRGSPENNSLIRYLAQHRSKRQKEPFTQISPFKHVSVRSLKDKIETFQTSFESLQEAEGETGLSGLSHGDDSQEGGSSQNKVPFKKEPNLEQWSEKFLLDNSGADLKENFCRENVTRSSKCDPRICSILSPNPAVTEPAALQEWVYGQKNPSESLETVTIGDTLERGHVFRSEPTPADTRSDVLSDPSRKKVGFVAGLSLGMLEESKALVTPPATPRQAGTVPFSDLTQSGSLRSILKKTPMRQLLGSPKEYLNDAAGRGGGEPVPVSYCEKTFEASETAENTENLDFKTPKKKKVTFGEVLSPEIFDQTLPANTPLRRGASPGLSSSPSPRPGLTAEPFPRLEFDWDDECVEPPQDFLETSFAAEDPPPVENAEAPTDKADVVKTRSSAKRKHRAESEQADGKPSGATTTRNAEGTKNPRKNKIPRQKNPTTSAPKKPQRSRQTNYGKRRKRKVKKSLYGEREMASKKPLLSPIPEIPEDFSSVSSPDSPKAEGLFSEDAAADNPKSWNACEGVQEKVVVEGVRGKSIIPAVDVDPSSEDLDVDPSSEDLDVDPSSEDLDVDPSSEDLDVDPSSEDLDVAAPGSSGDGAPQVSQGDLEAPSGTEQEVSNVVPDAEGGFDTSEGFQQGEDEAKESSSLTENEQLQGSLLGFLEQQATDVHEGAQGTQCPQTGSVSGSPARGRRRRSSSAIYFPPVENLEMTGIDLPVSSYNVEEVLCVPKSSLQPSRRKGSASGETRVRRSMRLRREAGTEGLAWIQLPRELPEQPPLPAPAPKSRRRVSTSILAGSENVQPREQSPGLFPALGKENENSARCAHGPGRRRRRSAPTPPETPWAQTQKRRITNSVNKDRNNTKHSEEAEKPPEDTQRGFSCL</sequence>
<dbReference type="GO" id="GO:0051301">
    <property type="term" value="P:cell division"/>
    <property type="evidence" value="ECO:0007669"/>
    <property type="project" value="UniProtKB-KW"/>
</dbReference>
<keyword evidence="4 5" id="KW-0132">Cell division</keyword>
<feature type="compositionally biased region" description="Low complexity" evidence="1">
    <location>
        <begin position="113"/>
        <end position="127"/>
    </location>
</feature>
<accession>A0A7R5L013</accession>
<dbReference type="InterPro" id="IPR029334">
    <property type="entry name" value="PP1-bd"/>
</dbReference>
<feature type="compositionally biased region" description="Low complexity" evidence="1">
    <location>
        <begin position="514"/>
        <end position="532"/>
    </location>
</feature>
<feature type="region of interest" description="Disordered" evidence="1">
    <location>
        <begin position="954"/>
        <end position="1069"/>
    </location>
</feature>
<dbReference type="Proteomes" id="UP000504627">
    <property type="component" value="Unplaced"/>
</dbReference>
<feature type="region of interest" description="Disordered" evidence="1">
    <location>
        <begin position="255"/>
        <end position="283"/>
    </location>
</feature>
<protein>
    <submittedName>
        <fullName evidence="4 5">Cell division cycle-associated protein 2 isoform X1</fullName>
    </submittedName>
</protein>
<evidence type="ECO:0000313" key="5">
    <source>
        <dbReference type="RefSeq" id="XP_039242582.1"/>
    </source>
</evidence>
<gene>
    <name evidence="4 5" type="primary">CDCA2</name>
</gene>
<feature type="compositionally biased region" description="Basic residues" evidence="1">
    <location>
        <begin position="645"/>
        <end position="654"/>
    </location>
</feature>